<organism evidence="9 10">
    <name type="scientific">Actinomadura rayongensis</name>
    <dbReference type="NCBI Taxonomy" id="1429076"/>
    <lineage>
        <taxon>Bacteria</taxon>
        <taxon>Bacillati</taxon>
        <taxon>Actinomycetota</taxon>
        <taxon>Actinomycetes</taxon>
        <taxon>Streptosporangiales</taxon>
        <taxon>Thermomonosporaceae</taxon>
        <taxon>Actinomadura</taxon>
    </lineage>
</organism>
<accession>A0A6I4WCS2</accession>
<keyword evidence="7" id="KW-0732">Signal</keyword>
<evidence type="ECO:0000256" key="7">
    <source>
        <dbReference type="SAM" id="SignalP"/>
    </source>
</evidence>
<dbReference type="Pfam" id="PF12740">
    <property type="entry name" value="PETase"/>
    <property type="match status" value="1"/>
</dbReference>
<dbReference type="EMBL" id="WUTW01000002">
    <property type="protein sequence ID" value="MXQ64552.1"/>
    <property type="molecule type" value="Genomic_DNA"/>
</dbReference>
<dbReference type="GO" id="GO:0042597">
    <property type="term" value="C:periplasmic space"/>
    <property type="evidence" value="ECO:0007669"/>
    <property type="project" value="UniProtKB-SubCell"/>
</dbReference>
<feature type="chain" id="PRO_5026021333" description="poly(ethylene terephthalate) hydrolase" evidence="7">
    <location>
        <begin position="31"/>
        <end position="281"/>
    </location>
</feature>
<keyword evidence="10" id="KW-1185">Reference proteome</keyword>
<evidence type="ECO:0000256" key="3">
    <source>
        <dbReference type="ARBA" id="ARBA00033629"/>
    </source>
</evidence>
<dbReference type="InterPro" id="IPR041127">
    <property type="entry name" value="PET_hydrolase/cutinase-like"/>
</dbReference>
<evidence type="ECO:0000313" key="9">
    <source>
        <dbReference type="EMBL" id="MXQ64552.1"/>
    </source>
</evidence>
<dbReference type="PANTHER" id="PTHR33428:SF14">
    <property type="entry name" value="CARBOXYLESTERASE TYPE B DOMAIN-CONTAINING PROTEIN"/>
    <property type="match status" value="1"/>
</dbReference>
<comment type="catalytic activity">
    <reaction evidence="4">
        <text>(ethylene terephthalate)(n) + H2O = (ethylene terephthalate)(n-1) + 4-[(2-hydroxyethoxy)carbonyl]benzoate + H(+)</text>
        <dbReference type="Rhea" id="RHEA:49528"/>
        <dbReference type="Rhea" id="RHEA-COMP:12420"/>
        <dbReference type="Rhea" id="RHEA-COMP:12421"/>
        <dbReference type="ChEBI" id="CHEBI:15377"/>
        <dbReference type="ChEBI" id="CHEBI:15378"/>
        <dbReference type="ChEBI" id="CHEBI:131701"/>
        <dbReference type="ChEBI" id="CHEBI:131704"/>
        <dbReference type="EC" id="3.1.1.101"/>
    </reaction>
    <physiologicalReaction direction="left-to-right" evidence="4">
        <dbReference type="Rhea" id="RHEA:49529"/>
    </physiologicalReaction>
</comment>
<evidence type="ECO:0000313" key="10">
    <source>
        <dbReference type="Proteomes" id="UP000431901"/>
    </source>
</evidence>
<feature type="signal peptide" evidence="7">
    <location>
        <begin position="1"/>
        <end position="30"/>
    </location>
</feature>
<dbReference type="EC" id="3.1.1.101" evidence="5"/>
<comment type="caution">
    <text evidence="9">The sequence shown here is derived from an EMBL/GenBank/DDBJ whole genome shotgun (WGS) entry which is preliminary data.</text>
</comment>
<feature type="domain" description="PET hydrolase/cutinase-like" evidence="8">
    <location>
        <begin position="48"/>
        <end position="250"/>
    </location>
</feature>
<dbReference type="PANTHER" id="PTHR33428">
    <property type="entry name" value="CHLOROPHYLLASE-2, CHLOROPLASTIC"/>
    <property type="match status" value="1"/>
</dbReference>
<evidence type="ECO:0000256" key="5">
    <source>
        <dbReference type="ARBA" id="ARBA00033764"/>
    </source>
</evidence>
<name>A0A6I4WCS2_9ACTN</name>
<dbReference type="Gene3D" id="3.40.50.1820">
    <property type="entry name" value="alpha/beta hydrolase"/>
    <property type="match status" value="1"/>
</dbReference>
<dbReference type="InterPro" id="IPR029058">
    <property type="entry name" value="AB_hydrolase_fold"/>
</dbReference>
<proteinExistence type="predicted"/>
<evidence type="ECO:0000259" key="8">
    <source>
        <dbReference type="Pfam" id="PF12740"/>
    </source>
</evidence>
<dbReference type="OrthoDB" id="9812672at2"/>
<evidence type="ECO:0000256" key="4">
    <source>
        <dbReference type="ARBA" id="ARBA00033707"/>
    </source>
</evidence>
<evidence type="ECO:0000256" key="6">
    <source>
        <dbReference type="ARBA" id="ARBA00033780"/>
    </source>
</evidence>
<evidence type="ECO:0000256" key="1">
    <source>
        <dbReference type="ARBA" id="ARBA00004418"/>
    </source>
</evidence>
<keyword evidence="2" id="KW-0574">Periplasm</keyword>
<comment type="catalytic activity">
    <reaction evidence="3">
        <text>a butanoate ester + H2O = an aliphatic alcohol + butanoate + H(+)</text>
        <dbReference type="Rhea" id="RHEA:47348"/>
        <dbReference type="ChEBI" id="CHEBI:2571"/>
        <dbReference type="ChEBI" id="CHEBI:15377"/>
        <dbReference type="ChEBI" id="CHEBI:15378"/>
        <dbReference type="ChEBI" id="CHEBI:17968"/>
        <dbReference type="ChEBI" id="CHEBI:50477"/>
    </reaction>
    <physiologicalReaction direction="left-to-right" evidence="3">
        <dbReference type="Rhea" id="RHEA:47349"/>
    </physiologicalReaction>
</comment>
<sequence length="281" mass="29629">MQSIAGRRLLPLLTALAVALALLVPSTAPARAAAGVSWDKPGPYRVTSKTQGDTTLYYPADIAASHARHPVIIWGNGTFAWPQIYDGLLRHWASQGFVVAAANTAWAGTGNEMLAGIDLLTKENATPGSPFRNRIDLAHIGATGHSQGGAGAINASLDKRITTTIPIQPGPLADAAKLHGPTLYLAGQSDVIVFPALVQSFYDKSAQVPAVYAELADATHFTTLGDGGGFRGVTTAWFRFQLMGDQRARSLFFGANCGICSGSTWLNVKRNAQVLQIPGHA</sequence>
<dbReference type="RefSeq" id="WP_161102767.1">
    <property type="nucleotide sequence ID" value="NZ_JBHLYI010000001.1"/>
</dbReference>
<comment type="subcellular location">
    <subcellularLocation>
        <location evidence="1">Periplasm</location>
    </subcellularLocation>
</comment>
<dbReference type="AlphaFoldDB" id="A0A6I4WCS2"/>
<protein>
    <recommendedName>
        <fullName evidence="5">poly(ethylene terephthalate) hydrolase</fullName>
        <ecNumber evidence="5">3.1.1.101</ecNumber>
    </recommendedName>
    <alternativeName>
        <fullName evidence="6">Poly(ethylene terephthalate) hydrolase</fullName>
    </alternativeName>
</protein>
<evidence type="ECO:0000256" key="2">
    <source>
        <dbReference type="ARBA" id="ARBA00022764"/>
    </source>
</evidence>
<gene>
    <name evidence="9" type="ORF">GQ466_10935</name>
</gene>
<dbReference type="SUPFAM" id="SSF53474">
    <property type="entry name" value="alpha/beta-Hydrolases"/>
    <property type="match status" value="1"/>
</dbReference>
<reference evidence="9 10" key="1">
    <citation type="submission" date="2019-12" db="EMBL/GenBank/DDBJ databases">
        <title>Nocardia macrotermitis sp. nov. and Nocardia aurantia sp. nov., isolated from the gut of the fungus growing-termite Macrotermes natalensis.</title>
        <authorList>
            <person name="Christine B."/>
            <person name="Rene B."/>
        </authorList>
    </citation>
    <scope>NUCLEOTIDE SEQUENCE [LARGE SCALE GENOMIC DNA]</scope>
    <source>
        <strain evidence="9 10">DSM 102126</strain>
    </source>
</reference>
<dbReference type="Proteomes" id="UP000431901">
    <property type="component" value="Unassembled WGS sequence"/>
</dbReference>